<keyword evidence="3" id="KW-0341">Growth regulation</keyword>
<dbReference type="Gene3D" id="3.30.40.10">
    <property type="entry name" value="Zinc/RING finger domain, C3HC4 (zinc finger)"/>
    <property type="match status" value="1"/>
</dbReference>
<dbReference type="GO" id="GO:0008270">
    <property type="term" value="F:zinc ion binding"/>
    <property type="evidence" value="ECO:0007669"/>
    <property type="project" value="UniProtKB-KW"/>
</dbReference>
<comment type="subcellular location">
    <subcellularLocation>
        <location evidence="1 14">Nucleus</location>
    </subcellularLocation>
</comment>
<feature type="compositionally biased region" description="Acidic residues" evidence="15">
    <location>
        <begin position="73"/>
        <end position="96"/>
    </location>
</feature>
<feature type="binding site" evidence="12">
    <location>
        <position position="401"/>
    </location>
    <ligand>
        <name>Zn(2+)</name>
        <dbReference type="ChEBI" id="CHEBI:29105"/>
        <label>2</label>
    </ligand>
</feature>
<keyword evidence="4 12" id="KW-0479">Metal-binding</keyword>
<dbReference type="Pfam" id="PF12998">
    <property type="entry name" value="ING"/>
    <property type="match status" value="1"/>
</dbReference>
<feature type="binding site" evidence="12">
    <location>
        <position position="410"/>
    </location>
    <ligand>
        <name>Zn(2+)</name>
        <dbReference type="ChEBI" id="CHEBI:29105"/>
        <label>1</label>
    </ligand>
</feature>
<dbReference type="Proteomes" id="UP000789759">
    <property type="component" value="Unassembled WGS sequence"/>
</dbReference>
<dbReference type="GO" id="GO:0006325">
    <property type="term" value="P:chromatin organization"/>
    <property type="evidence" value="ECO:0007669"/>
    <property type="project" value="UniProtKB-KW"/>
</dbReference>
<dbReference type="OrthoDB" id="5411773at2759"/>
<dbReference type="PROSITE" id="PS50016">
    <property type="entry name" value="ZF_PHD_2"/>
    <property type="match status" value="1"/>
</dbReference>
<evidence type="ECO:0000256" key="15">
    <source>
        <dbReference type="SAM" id="MobiDB-lite"/>
    </source>
</evidence>
<feature type="binding site" evidence="12">
    <location>
        <position position="426"/>
    </location>
    <ligand>
        <name>Zn(2+)</name>
        <dbReference type="ChEBI" id="CHEBI:29105"/>
        <label>2</label>
    </ligand>
</feature>
<feature type="site" description="Histone H3K4me3 binding" evidence="11">
    <location>
        <position position="382"/>
    </location>
</feature>
<dbReference type="PANTHER" id="PTHR10333:SF103">
    <property type="entry name" value="INHIBITOR OF GROWTH PROTEIN 3"/>
    <property type="match status" value="1"/>
</dbReference>
<dbReference type="PANTHER" id="PTHR10333">
    <property type="entry name" value="INHIBITOR OF GROWTH PROTEIN"/>
    <property type="match status" value="1"/>
</dbReference>
<dbReference type="InterPro" id="IPR019786">
    <property type="entry name" value="Zinc_finger_PHD-type_CS"/>
</dbReference>
<evidence type="ECO:0000256" key="3">
    <source>
        <dbReference type="ARBA" id="ARBA00022604"/>
    </source>
</evidence>
<feature type="site" description="Histone H3K4me3 binding" evidence="11">
    <location>
        <position position="397"/>
    </location>
</feature>
<keyword evidence="6 12" id="KW-0862">Zinc</keyword>
<keyword evidence="8" id="KW-0805">Transcription regulation</keyword>
<evidence type="ECO:0000313" key="17">
    <source>
        <dbReference type="EMBL" id="CAG8680178.1"/>
    </source>
</evidence>
<feature type="binding site" evidence="12">
    <location>
        <position position="385"/>
    </location>
    <ligand>
        <name>Zn(2+)</name>
        <dbReference type="ChEBI" id="CHEBI:29105"/>
        <label>1</label>
    </ligand>
</feature>
<evidence type="ECO:0000256" key="4">
    <source>
        <dbReference type="ARBA" id="ARBA00022723"/>
    </source>
</evidence>
<comment type="function">
    <text evidence="14">Component of an histone acetyltransferase complex.</text>
</comment>
<feature type="binding site" evidence="12">
    <location>
        <position position="396"/>
    </location>
    <ligand>
        <name>Zn(2+)</name>
        <dbReference type="ChEBI" id="CHEBI:29105"/>
        <label>2</label>
    </ligand>
</feature>
<name>A0A9N9EJK1_9GLOM</name>
<evidence type="ECO:0000256" key="12">
    <source>
        <dbReference type="PIRSR" id="PIRSR628651-51"/>
    </source>
</evidence>
<comment type="similarity">
    <text evidence="2 14">Belongs to the ING family.</text>
</comment>
<dbReference type="InterPro" id="IPR011011">
    <property type="entry name" value="Znf_FYVE_PHD"/>
</dbReference>
<dbReference type="InterPro" id="IPR024610">
    <property type="entry name" value="ING_N_histone-binding"/>
</dbReference>
<keyword evidence="9" id="KW-0804">Transcription</keyword>
<evidence type="ECO:0000256" key="14">
    <source>
        <dbReference type="RuleBase" id="RU361213"/>
    </source>
</evidence>
<dbReference type="CDD" id="cd16858">
    <property type="entry name" value="ING_ING3_Yng2p"/>
    <property type="match status" value="1"/>
</dbReference>
<evidence type="ECO:0000256" key="7">
    <source>
        <dbReference type="ARBA" id="ARBA00022853"/>
    </source>
</evidence>
<dbReference type="InterPro" id="IPR001965">
    <property type="entry name" value="Znf_PHD"/>
</dbReference>
<dbReference type="Gene3D" id="6.10.140.1740">
    <property type="match status" value="1"/>
</dbReference>
<evidence type="ECO:0000256" key="5">
    <source>
        <dbReference type="ARBA" id="ARBA00022771"/>
    </source>
</evidence>
<dbReference type="InterPro" id="IPR013083">
    <property type="entry name" value="Znf_RING/FYVE/PHD"/>
</dbReference>
<dbReference type="GO" id="GO:0005634">
    <property type="term" value="C:nucleus"/>
    <property type="evidence" value="ECO:0007669"/>
    <property type="project" value="UniProtKB-SubCell"/>
</dbReference>
<keyword evidence="10 14" id="KW-0539">Nucleus</keyword>
<dbReference type="SMART" id="SM00249">
    <property type="entry name" value="PHD"/>
    <property type="match status" value="1"/>
</dbReference>
<sequence>MEPIDANEYLIQYLGSIDNLPSEIHYHFTELTNKDQEIEQLAERIERRKKRLWCLYDGVPPEEDSDCSVMESVYEDQDTDDDDSDSEVEDQNEDEQTGDHIVKKKRRRVSRVITEFEDEEMLKDKIIKDYMRASQLQDEKIEIADKALALVERHIKRLDEDFDSLFPQHNLRENLHESSTSAPPSPLRIDSLMTIQPSTHHMNTLSTPQATRTPAHQPISAVTPMSTSNFPNTTFDYNKFYYPSSSAESEEIPLPFLPNPTSSSATRCNKEDSMTSGRRPPAITVSGNNARRRKQISQNNISTYISNSDASMNSHLSRGIKLRLHNGEENSNSGSSSVTDQITNGDIDLMDSADAYENTLMAGTNTFSSGFVQPIDPNEPLYCICRQVSFGEMIGCDGENCPIEWYHLDCVGLKAVPEGRWFCDTCIGNTSQIKKRKRGRPAGS</sequence>
<dbReference type="PROSITE" id="PS01359">
    <property type="entry name" value="ZF_PHD_1"/>
    <property type="match status" value="1"/>
</dbReference>
<evidence type="ECO:0000256" key="10">
    <source>
        <dbReference type="ARBA" id="ARBA00023242"/>
    </source>
</evidence>
<dbReference type="EMBL" id="CAJVQA010009030">
    <property type="protein sequence ID" value="CAG8680178.1"/>
    <property type="molecule type" value="Genomic_DNA"/>
</dbReference>
<feature type="site" description="Histone H3K4me3 binding" evidence="11">
    <location>
        <position position="405"/>
    </location>
</feature>
<evidence type="ECO:0000256" key="6">
    <source>
        <dbReference type="ARBA" id="ARBA00022833"/>
    </source>
</evidence>
<feature type="region of interest" description="Disordered" evidence="15">
    <location>
        <begin position="73"/>
        <end position="101"/>
    </location>
</feature>
<evidence type="ECO:0000256" key="13">
    <source>
        <dbReference type="PROSITE-ProRule" id="PRU00146"/>
    </source>
</evidence>
<dbReference type="SMART" id="SM01408">
    <property type="entry name" value="ING"/>
    <property type="match status" value="1"/>
</dbReference>
<organism evidence="17 18">
    <name type="scientific">Cetraspora pellucida</name>
    <dbReference type="NCBI Taxonomy" id="1433469"/>
    <lineage>
        <taxon>Eukaryota</taxon>
        <taxon>Fungi</taxon>
        <taxon>Fungi incertae sedis</taxon>
        <taxon>Mucoromycota</taxon>
        <taxon>Glomeromycotina</taxon>
        <taxon>Glomeromycetes</taxon>
        <taxon>Diversisporales</taxon>
        <taxon>Gigasporaceae</taxon>
        <taxon>Cetraspora</taxon>
    </lineage>
</organism>
<gene>
    <name evidence="17" type="ORF">CPELLU_LOCUS10742</name>
</gene>
<dbReference type="CDD" id="cd15505">
    <property type="entry name" value="PHD_ING"/>
    <property type="match status" value="1"/>
</dbReference>
<dbReference type="InterPro" id="IPR019787">
    <property type="entry name" value="Znf_PHD-finger"/>
</dbReference>
<feature type="binding site" evidence="12">
    <location>
        <position position="383"/>
    </location>
    <ligand>
        <name>Zn(2+)</name>
        <dbReference type="ChEBI" id="CHEBI:29105"/>
        <label>1</label>
    </ligand>
</feature>
<feature type="domain" description="PHD-type" evidence="16">
    <location>
        <begin position="380"/>
        <end position="429"/>
    </location>
</feature>
<evidence type="ECO:0000256" key="1">
    <source>
        <dbReference type="ARBA" id="ARBA00004123"/>
    </source>
</evidence>
<dbReference type="FunFam" id="3.30.40.10:FF:000016">
    <property type="entry name" value="Inhibitor of growth protein"/>
    <property type="match status" value="1"/>
</dbReference>
<comment type="subunit">
    <text evidence="14">Component of an histone acetyltransferase complex. Interacts with H3K4me3 and to a lesser extent with H3K4me2.</text>
</comment>
<protein>
    <recommendedName>
        <fullName evidence="14">Chromatin modification-related protein</fullName>
    </recommendedName>
</protein>
<comment type="caution">
    <text evidence="17">The sequence shown here is derived from an EMBL/GenBank/DDBJ whole genome shotgun (WGS) entry which is preliminary data.</text>
</comment>
<reference evidence="17" key="1">
    <citation type="submission" date="2021-06" db="EMBL/GenBank/DDBJ databases">
        <authorList>
            <person name="Kallberg Y."/>
            <person name="Tangrot J."/>
            <person name="Rosling A."/>
        </authorList>
    </citation>
    <scope>NUCLEOTIDE SEQUENCE</scope>
    <source>
        <strain evidence="17">FL966</strain>
    </source>
</reference>
<evidence type="ECO:0000256" key="8">
    <source>
        <dbReference type="ARBA" id="ARBA00023015"/>
    </source>
</evidence>
<keyword evidence="5 13" id="KW-0863">Zinc-finger</keyword>
<evidence type="ECO:0000256" key="11">
    <source>
        <dbReference type="PIRSR" id="PIRSR628651-50"/>
    </source>
</evidence>
<feature type="binding site" evidence="12">
    <location>
        <position position="407"/>
    </location>
    <ligand>
        <name>Zn(2+)</name>
        <dbReference type="ChEBI" id="CHEBI:29105"/>
        <label>1</label>
    </ligand>
</feature>
<evidence type="ECO:0000256" key="9">
    <source>
        <dbReference type="ARBA" id="ARBA00023163"/>
    </source>
</evidence>
<accession>A0A9N9EJK1</accession>
<feature type="binding site" evidence="12">
    <location>
        <position position="423"/>
    </location>
    <ligand>
        <name>Zn(2+)</name>
        <dbReference type="ChEBI" id="CHEBI:29105"/>
        <label>2</label>
    </ligand>
</feature>
<feature type="region of interest" description="Disordered" evidence="15">
    <location>
        <begin position="256"/>
        <end position="294"/>
    </location>
</feature>
<dbReference type="AlphaFoldDB" id="A0A9N9EJK1"/>
<keyword evidence="18" id="KW-1185">Reference proteome</keyword>
<evidence type="ECO:0000313" key="18">
    <source>
        <dbReference type="Proteomes" id="UP000789759"/>
    </source>
</evidence>
<comment type="domain">
    <text evidence="14">The PHD-type zinc finger mediates the binding to H3K4me3.</text>
</comment>
<evidence type="ECO:0000259" key="16">
    <source>
        <dbReference type="PROSITE" id="PS50016"/>
    </source>
</evidence>
<dbReference type="InterPro" id="IPR028651">
    <property type="entry name" value="ING_fam"/>
</dbReference>
<evidence type="ECO:0000256" key="2">
    <source>
        <dbReference type="ARBA" id="ARBA00010210"/>
    </source>
</evidence>
<keyword evidence="7 14" id="KW-0156">Chromatin regulator</keyword>
<proteinExistence type="inferred from homology"/>
<feature type="site" description="Histone H3K4me3 binding" evidence="11">
    <location>
        <position position="393"/>
    </location>
</feature>
<dbReference type="SUPFAM" id="SSF57903">
    <property type="entry name" value="FYVE/PHD zinc finger"/>
    <property type="match status" value="1"/>
</dbReference>